<dbReference type="AlphaFoldDB" id="A0A8K0HSY9"/>
<keyword evidence="2" id="KW-1185">Reference proteome</keyword>
<comment type="caution">
    <text evidence="1">The sequence shown here is derived from an EMBL/GenBank/DDBJ whole genome shotgun (WGS) entry which is preliminary data.</text>
</comment>
<evidence type="ECO:0000313" key="2">
    <source>
        <dbReference type="Proteomes" id="UP000797356"/>
    </source>
</evidence>
<evidence type="ECO:0000313" key="1">
    <source>
        <dbReference type="EMBL" id="KAG1326327.1"/>
    </source>
</evidence>
<dbReference type="Proteomes" id="UP000797356">
    <property type="component" value="Chromosome 1"/>
</dbReference>
<dbReference type="PANTHER" id="PTHR47801">
    <property type="entry name" value="OS05G0145600 PROTEIN"/>
    <property type="match status" value="1"/>
</dbReference>
<proteinExistence type="predicted"/>
<dbReference type="PANTHER" id="PTHR47801:SF1">
    <property type="entry name" value="OS05G0145600 PROTEIN"/>
    <property type="match status" value="1"/>
</dbReference>
<dbReference type="EMBL" id="CM017872">
    <property type="protein sequence ID" value="KAG1326327.1"/>
    <property type="molecule type" value="Genomic_DNA"/>
</dbReference>
<gene>
    <name evidence="1" type="ORF">COCNU_01G002610</name>
</gene>
<accession>A0A8K0HSY9</accession>
<protein>
    <submittedName>
        <fullName evidence="1">TPR-like domain containing protein</fullName>
    </submittedName>
</protein>
<name>A0A8K0HSY9_COCNU</name>
<dbReference type="OrthoDB" id="185373at2759"/>
<reference evidence="1" key="1">
    <citation type="journal article" date="2017" name="Gigascience">
        <title>The genome draft of coconut (Cocos nucifera).</title>
        <authorList>
            <person name="Xiao Y."/>
            <person name="Xu P."/>
            <person name="Fan H."/>
            <person name="Baudouin L."/>
            <person name="Xia W."/>
            <person name="Bocs S."/>
            <person name="Xu J."/>
            <person name="Li Q."/>
            <person name="Guo A."/>
            <person name="Zhou L."/>
            <person name="Li J."/>
            <person name="Wu Y."/>
            <person name="Ma Z."/>
            <person name="Armero A."/>
            <person name="Issali A.E."/>
            <person name="Liu N."/>
            <person name="Peng M."/>
            <person name="Yang Y."/>
        </authorList>
    </citation>
    <scope>NUCLEOTIDE SEQUENCE</scope>
    <source>
        <tissue evidence="1">Spear leaf of Hainan Tall coconut</tissue>
    </source>
</reference>
<reference evidence="1" key="2">
    <citation type="submission" date="2019-07" db="EMBL/GenBank/DDBJ databases">
        <authorList>
            <person name="Yang Y."/>
            <person name="Bocs S."/>
            <person name="Baudouin L."/>
        </authorList>
    </citation>
    <scope>NUCLEOTIDE SEQUENCE</scope>
    <source>
        <tissue evidence="1">Spear leaf of Hainan Tall coconut</tissue>
    </source>
</reference>
<organism evidence="1 2">
    <name type="scientific">Cocos nucifera</name>
    <name type="common">Coconut palm</name>
    <dbReference type="NCBI Taxonomy" id="13894"/>
    <lineage>
        <taxon>Eukaryota</taxon>
        <taxon>Viridiplantae</taxon>
        <taxon>Streptophyta</taxon>
        <taxon>Embryophyta</taxon>
        <taxon>Tracheophyta</taxon>
        <taxon>Spermatophyta</taxon>
        <taxon>Magnoliopsida</taxon>
        <taxon>Liliopsida</taxon>
        <taxon>Arecaceae</taxon>
        <taxon>Arecoideae</taxon>
        <taxon>Cocoseae</taxon>
        <taxon>Attaleinae</taxon>
        <taxon>Cocos</taxon>
    </lineage>
</organism>
<sequence length="107" mass="12017">MFGYTPQGMQLAQDTLEKMNARGFFLSPKMGSDLLLAAAGEKMGGYTTANYIWDLLQSRNINPSLPAVEAYHQGLKRREIPADDPRLLMVSRTLDNLRLRFGGRRNA</sequence>
<dbReference type="GO" id="GO:0005739">
    <property type="term" value="C:mitochondrion"/>
    <property type="evidence" value="ECO:0007669"/>
    <property type="project" value="TreeGrafter"/>
</dbReference>